<gene>
    <name evidence="5" type="ORF">BCR42DRAFT_341259</name>
</gene>
<proteinExistence type="predicted"/>
<keyword evidence="6" id="KW-1185">Reference proteome</keyword>
<evidence type="ECO:0000256" key="2">
    <source>
        <dbReference type="SAM" id="MobiDB-lite"/>
    </source>
</evidence>
<feature type="signal peptide" evidence="3">
    <location>
        <begin position="1"/>
        <end position="20"/>
    </location>
</feature>
<dbReference type="SUPFAM" id="SSF50685">
    <property type="entry name" value="Barwin-like endoglucanases"/>
    <property type="match status" value="1"/>
</dbReference>
<dbReference type="STRING" id="90262.A0A1X2J223"/>
<protein>
    <submittedName>
        <fullName evidence="5">RlpA-like double-psi beta-barrel-protein domain-containing protein-containing protein</fullName>
    </submittedName>
</protein>
<sequence>MHFFQTSVIFLALVVVSISALPLPRLVTRDSQGIEYSKIPQGDNHSNLITDLDSAFDSAKSIVYTEDDDEDFDHDDSTTSTTPTTSSSTATTTTTVITTTTTSTSSKTKTKTSTSTTSTPTSSPTTSKSSSGSSGSNSGRGTFYNPNLGSCGKTNSDSEMVVALNAPDMANGANSNNNPKCGEKIEIHYESKSVVATIVDTCPSCDKGALDMSPAVFAALADLDLGVIKVTWDYI</sequence>
<dbReference type="Proteomes" id="UP000193560">
    <property type="component" value="Unassembled WGS sequence"/>
</dbReference>
<dbReference type="EMBL" id="MCGE01000001">
    <property type="protein sequence ID" value="ORZ25876.1"/>
    <property type="molecule type" value="Genomic_DNA"/>
</dbReference>
<feature type="compositionally biased region" description="Low complexity" evidence="2">
    <location>
        <begin position="78"/>
        <end position="142"/>
    </location>
</feature>
<dbReference type="Gene3D" id="2.40.40.10">
    <property type="entry name" value="RlpA-like domain"/>
    <property type="match status" value="1"/>
</dbReference>
<dbReference type="InterPro" id="IPR036908">
    <property type="entry name" value="RlpA-like_sf"/>
</dbReference>
<evidence type="ECO:0000313" key="5">
    <source>
        <dbReference type="EMBL" id="ORZ25876.1"/>
    </source>
</evidence>
<feature type="region of interest" description="Disordered" evidence="2">
    <location>
        <begin position="67"/>
        <end position="150"/>
    </location>
</feature>
<dbReference type="CDD" id="cd22191">
    <property type="entry name" value="DPBB_RlpA_EXP_N-like"/>
    <property type="match status" value="1"/>
</dbReference>
<evidence type="ECO:0000313" key="6">
    <source>
        <dbReference type="Proteomes" id="UP000193560"/>
    </source>
</evidence>
<feature type="domain" description="RlpA-like protein double-psi beta-barrel" evidence="4">
    <location>
        <begin position="184"/>
        <end position="231"/>
    </location>
</feature>
<dbReference type="PANTHER" id="PTHR31836:SF28">
    <property type="entry name" value="SRCR DOMAIN-CONTAINING PROTEIN-RELATED"/>
    <property type="match status" value="1"/>
</dbReference>
<feature type="chain" id="PRO_5012981960" evidence="3">
    <location>
        <begin position="21"/>
        <end position="235"/>
    </location>
</feature>
<dbReference type="AlphaFoldDB" id="A0A1X2J223"/>
<keyword evidence="1 3" id="KW-0732">Signal</keyword>
<evidence type="ECO:0000256" key="1">
    <source>
        <dbReference type="ARBA" id="ARBA00022729"/>
    </source>
</evidence>
<dbReference type="Pfam" id="PF03330">
    <property type="entry name" value="DPBB_1"/>
    <property type="match status" value="1"/>
</dbReference>
<dbReference type="OrthoDB" id="406505at2759"/>
<organism evidence="5 6">
    <name type="scientific">Absidia repens</name>
    <dbReference type="NCBI Taxonomy" id="90262"/>
    <lineage>
        <taxon>Eukaryota</taxon>
        <taxon>Fungi</taxon>
        <taxon>Fungi incertae sedis</taxon>
        <taxon>Mucoromycota</taxon>
        <taxon>Mucoromycotina</taxon>
        <taxon>Mucoromycetes</taxon>
        <taxon>Mucorales</taxon>
        <taxon>Cunninghamellaceae</taxon>
        <taxon>Absidia</taxon>
    </lineage>
</organism>
<name>A0A1X2J223_9FUNG</name>
<reference evidence="5 6" key="1">
    <citation type="submission" date="2016-07" db="EMBL/GenBank/DDBJ databases">
        <title>Pervasive Adenine N6-methylation of Active Genes in Fungi.</title>
        <authorList>
            <consortium name="DOE Joint Genome Institute"/>
            <person name="Mondo S.J."/>
            <person name="Dannebaum R.O."/>
            <person name="Kuo R.C."/>
            <person name="Labutti K."/>
            <person name="Haridas S."/>
            <person name="Kuo A."/>
            <person name="Salamov A."/>
            <person name="Ahrendt S.R."/>
            <person name="Lipzen A."/>
            <person name="Sullivan W."/>
            <person name="Andreopoulos W.B."/>
            <person name="Clum A."/>
            <person name="Lindquist E."/>
            <person name="Daum C."/>
            <person name="Ramamoorthy G.K."/>
            <person name="Gryganskyi A."/>
            <person name="Culley D."/>
            <person name="Magnuson J.K."/>
            <person name="James T.Y."/>
            <person name="O'Malley M.A."/>
            <person name="Stajich J.E."/>
            <person name="Spatafora J.W."/>
            <person name="Visel A."/>
            <person name="Grigoriev I.V."/>
        </authorList>
    </citation>
    <scope>NUCLEOTIDE SEQUENCE [LARGE SCALE GENOMIC DNA]</scope>
    <source>
        <strain evidence="5 6">NRRL 1336</strain>
    </source>
</reference>
<evidence type="ECO:0000259" key="4">
    <source>
        <dbReference type="Pfam" id="PF03330"/>
    </source>
</evidence>
<accession>A0A1X2J223</accession>
<evidence type="ECO:0000256" key="3">
    <source>
        <dbReference type="SAM" id="SignalP"/>
    </source>
</evidence>
<dbReference type="InterPro" id="IPR051477">
    <property type="entry name" value="Expansin_CellWall"/>
</dbReference>
<dbReference type="InterPro" id="IPR009009">
    <property type="entry name" value="RlpA-like_DPBB"/>
</dbReference>
<dbReference type="PANTHER" id="PTHR31836">
    <property type="match status" value="1"/>
</dbReference>
<comment type="caution">
    <text evidence="5">The sequence shown here is derived from an EMBL/GenBank/DDBJ whole genome shotgun (WGS) entry which is preliminary data.</text>
</comment>